<sequence>MTSNNSRNRYQKVKQNGEATHEEEQKEYEEFAIRESPLTTLLDSSIHIRTIYHIFVVILLVLICDTVIFDLVENGKINIGLSVVATGFGDMRRVFKLWVYEFIVSMSLYPLLLAYSWIGAISRKYPALRPTVVMLGVIGVIALEVAVAAVPLFDMGRKQLPVGSTAIVTGEMLRFMMKLVAIASACGPRCLNGTPLPTFKLHIYFMFAPTLIYRDQYPRTKKIRWGVVVFHLLEVAAVIFYISFLWEIVIVPNWADYGKEKTVAISTVVRSMFASVLPGTISVLCGFYCVLHSWLNAWSEMLKFGDRLFYEDWWTASCFSQYFRRWNLVVHSWLRDHIYLPLATYAGRSLATFSVFFVSAIAHEVFMTLMCGFFYPVLLVQFGVLGVILVPLTEKAGRRYPNAFNLLLWFGFSIGNGILWSLYPMEYFARRNCPPSENDSFFIPKSWTCPEVVLKPNWTFQNPLF</sequence>
<keyword evidence="2" id="KW-1185">Reference proteome</keyword>
<evidence type="ECO:0000313" key="2">
    <source>
        <dbReference type="Proteomes" id="UP001231649"/>
    </source>
</evidence>
<protein>
    <submittedName>
        <fullName evidence="1">Uncharacterized protein</fullName>
    </submittedName>
</protein>
<comment type="caution">
    <text evidence="1">The sequence shown here is derived from an EMBL/GenBank/DDBJ whole genome shotgun (WGS) entry which is preliminary data.</text>
</comment>
<organism evidence="1 2">
    <name type="scientific">Mythimna loreyi</name>
    <dbReference type="NCBI Taxonomy" id="667449"/>
    <lineage>
        <taxon>Eukaryota</taxon>
        <taxon>Metazoa</taxon>
        <taxon>Ecdysozoa</taxon>
        <taxon>Arthropoda</taxon>
        <taxon>Hexapoda</taxon>
        <taxon>Insecta</taxon>
        <taxon>Pterygota</taxon>
        <taxon>Neoptera</taxon>
        <taxon>Endopterygota</taxon>
        <taxon>Lepidoptera</taxon>
        <taxon>Glossata</taxon>
        <taxon>Ditrysia</taxon>
        <taxon>Noctuoidea</taxon>
        <taxon>Noctuidae</taxon>
        <taxon>Noctuinae</taxon>
        <taxon>Hadenini</taxon>
        <taxon>Mythimna</taxon>
    </lineage>
</organism>
<dbReference type="Proteomes" id="UP001231649">
    <property type="component" value="Chromosome 15"/>
</dbReference>
<name>A0ACC2QU38_9NEOP</name>
<dbReference type="EMBL" id="CM056791">
    <property type="protein sequence ID" value="KAJ8725564.1"/>
    <property type="molecule type" value="Genomic_DNA"/>
</dbReference>
<reference evidence="1" key="1">
    <citation type="submission" date="2023-03" db="EMBL/GenBank/DDBJ databases">
        <title>Chromosome-level genomes of two armyworms, Mythimna separata and Mythimna loreyi, provide insights into the biosynthesis and reception of sex pheromones.</title>
        <authorList>
            <person name="Zhao H."/>
        </authorList>
    </citation>
    <scope>NUCLEOTIDE SEQUENCE</scope>
    <source>
        <strain evidence="1">BeijingLab</strain>
    </source>
</reference>
<gene>
    <name evidence="1" type="ORF">PYW08_003747</name>
</gene>
<accession>A0ACC2QU38</accession>
<proteinExistence type="predicted"/>
<evidence type="ECO:0000313" key="1">
    <source>
        <dbReference type="EMBL" id="KAJ8725564.1"/>
    </source>
</evidence>